<evidence type="ECO:0000313" key="15">
    <source>
        <dbReference type="Proteomes" id="UP000736164"/>
    </source>
</evidence>
<feature type="domain" description="G-protein coupled receptors family 1 profile" evidence="13">
    <location>
        <begin position="109"/>
        <end position="164"/>
    </location>
</feature>
<keyword evidence="11" id="KW-0807">Transducer</keyword>
<dbReference type="AlphaFoldDB" id="A0A8J7NVT3"/>
<evidence type="ECO:0000256" key="7">
    <source>
        <dbReference type="ARBA" id="ARBA00022991"/>
    </source>
</evidence>
<keyword evidence="7" id="KW-0157">Chromophore</keyword>
<evidence type="ECO:0000256" key="3">
    <source>
        <dbReference type="ARBA" id="ARBA00022606"/>
    </source>
</evidence>
<dbReference type="PROSITE" id="PS00238">
    <property type="entry name" value="OPSIN"/>
    <property type="match status" value="1"/>
</dbReference>
<dbReference type="PROSITE" id="PS50262">
    <property type="entry name" value="G_PROTEIN_RECEP_F1_2"/>
    <property type="match status" value="1"/>
</dbReference>
<dbReference type="InterPro" id="IPR017452">
    <property type="entry name" value="GPCR_Rhodpsn_7TM"/>
</dbReference>
<dbReference type="Gene3D" id="1.20.1070.10">
    <property type="entry name" value="Rhodopsin 7-helix transmembrane proteins"/>
    <property type="match status" value="1"/>
</dbReference>
<evidence type="ECO:0000256" key="2">
    <source>
        <dbReference type="ARBA" id="ARBA00022543"/>
    </source>
</evidence>
<dbReference type="PRINTS" id="PR00237">
    <property type="entry name" value="GPCRRHODOPSN"/>
</dbReference>
<dbReference type="GO" id="GO:0004930">
    <property type="term" value="F:G protein-coupled receptor activity"/>
    <property type="evidence" value="ECO:0007669"/>
    <property type="project" value="UniProtKB-KW"/>
</dbReference>
<dbReference type="EMBL" id="JAAWVO010040289">
    <property type="protein sequence ID" value="MBN3318541.1"/>
    <property type="molecule type" value="Genomic_DNA"/>
</dbReference>
<proteinExistence type="predicted"/>
<protein>
    <submittedName>
        <fullName evidence="14">OPSD protein</fullName>
    </submittedName>
</protein>
<dbReference type="Proteomes" id="UP000736164">
    <property type="component" value="Unassembled WGS sequence"/>
</dbReference>
<dbReference type="GO" id="GO:0009881">
    <property type="term" value="F:photoreceptor activity"/>
    <property type="evidence" value="ECO:0007669"/>
    <property type="project" value="UniProtKB-KW"/>
</dbReference>
<evidence type="ECO:0000256" key="9">
    <source>
        <dbReference type="ARBA" id="ARBA00023136"/>
    </source>
</evidence>
<keyword evidence="8" id="KW-0297">G-protein coupled receptor</keyword>
<comment type="caution">
    <text evidence="14">The sequence shown here is derived from an EMBL/GenBank/DDBJ whole genome shotgun (WGS) entry which is preliminary data.</text>
</comment>
<sequence length="220" mass="24848">RARRAIVREATKRHTATLKELQSSIAEMGETGGVSRRKPLLKKLVSHLGTGKLIKTEGKTDAAKYRQIRLMSWCGRQSSDLNPFEHLWAVHKWSPSNLMEIELFCSLCFQMAVLISTGFIVCWTPYVVVSFLTMFQSKDSLTPVASLLPCLFAKSSTAYNPFIYYVFSRSFRRELRKMKCCCGFRVHLSKADISASSHFTVGGNLRDDDAKSASAKKQHQ</sequence>
<dbReference type="InterPro" id="IPR050125">
    <property type="entry name" value="GPCR_opsins"/>
</dbReference>
<keyword evidence="10" id="KW-0675">Receptor</keyword>
<evidence type="ECO:0000256" key="11">
    <source>
        <dbReference type="ARBA" id="ARBA00023224"/>
    </source>
</evidence>
<dbReference type="PANTHER" id="PTHR24240">
    <property type="entry name" value="OPSIN"/>
    <property type="match status" value="1"/>
</dbReference>
<evidence type="ECO:0000256" key="8">
    <source>
        <dbReference type="ARBA" id="ARBA00023040"/>
    </source>
</evidence>
<evidence type="ECO:0000256" key="1">
    <source>
        <dbReference type="ARBA" id="ARBA00004141"/>
    </source>
</evidence>
<keyword evidence="2" id="KW-0600">Photoreceptor protein</keyword>
<evidence type="ECO:0000256" key="6">
    <source>
        <dbReference type="ARBA" id="ARBA00022989"/>
    </source>
</evidence>
<keyword evidence="15" id="KW-1185">Reference proteome</keyword>
<comment type="subcellular location">
    <subcellularLocation>
        <location evidence="1">Membrane</location>
        <topology evidence="1">Multi-pass membrane protein</topology>
    </subcellularLocation>
</comment>
<dbReference type="SUPFAM" id="SSF81321">
    <property type="entry name" value="Family A G protein-coupled receptor-like"/>
    <property type="match status" value="1"/>
</dbReference>
<evidence type="ECO:0000256" key="5">
    <source>
        <dbReference type="ARBA" id="ARBA00022925"/>
    </source>
</evidence>
<evidence type="ECO:0000259" key="13">
    <source>
        <dbReference type="PROSITE" id="PS50262"/>
    </source>
</evidence>
<keyword evidence="6 12" id="KW-1133">Transmembrane helix</keyword>
<evidence type="ECO:0000313" key="14">
    <source>
        <dbReference type="EMBL" id="MBN3318541.1"/>
    </source>
</evidence>
<keyword evidence="3" id="KW-0716">Sensory transduction</keyword>
<keyword evidence="4 12" id="KW-0812">Transmembrane</keyword>
<dbReference type="GO" id="GO:0007602">
    <property type="term" value="P:phototransduction"/>
    <property type="evidence" value="ECO:0007669"/>
    <property type="project" value="UniProtKB-KW"/>
</dbReference>
<reference evidence="14" key="1">
    <citation type="journal article" date="2021" name="Cell">
        <title>Tracing the genetic footprints of vertebrate landing in non-teleost ray-finned fishes.</title>
        <authorList>
            <person name="Bi X."/>
            <person name="Wang K."/>
            <person name="Yang L."/>
            <person name="Pan H."/>
            <person name="Jiang H."/>
            <person name="Wei Q."/>
            <person name="Fang M."/>
            <person name="Yu H."/>
            <person name="Zhu C."/>
            <person name="Cai Y."/>
            <person name="He Y."/>
            <person name="Gan X."/>
            <person name="Zeng H."/>
            <person name="Yu D."/>
            <person name="Zhu Y."/>
            <person name="Jiang H."/>
            <person name="Qiu Q."/>
            <person name="Yang H."/>
            <person name="Zhang Y.E."/>
            <person name="Wang W."/>
            <person name="Zhu M."/>
            <person name="He S."/>
            <person name="Zhang G."/>
        </authorList>
    </citation>
    <scope>NUCLEOTIDE SEQUENCE</scope>
    <source>
        <strain evidence="14">Allg_001</strain>
    </source>
</reference>
<name>A0A8J7NVT3_ATRSP</name>
<keyword evidence="9 12" id="KW-0472">Membrane</keyword>
<feature type="non-terminal residue" evidence="14">
    <location>
        <position position="220"/>
    </location>
</feature>
<dbReference type="GO" id="GO:0016020">
    <property type="term" value="C:membrane"/>
    <property type="evidence" value="ECO:0007669"/>
    <property type="project" value="UniProtKB-SubCell"/>
</dbReference>
<organism evidence="14 15">
    <name type="scientific">Atractosteus spatula</name>
    <name type="common">Alligator gar</name>
    <name type="synonym">Lepisosteus spatula</name>
    <dbReference type="NCBI Taxonomy" id="7917"/>
    <lineage>
        <taxon>Eukaryota</taxon>
        <taxon>Metazoa</taxon>
        <taxon>Chordata</taxon>
        <taxon>Craniata</taxon>
        <taxon>Vertebrata</taxon>
        <taxon>Euteleostomi</taxon>
        <taxon>Actinopterygii</taxon>
        <taxon>Neopterygii</taxon>
        <taxon>Holostei</taxon>
        <taxon>Semionotiformes</taxon>
        <taxon>Lepisosteidae</taxon>
        <taxon>Atractosteus</taxon>
    </lineage>
</organism>
<evidence type="ECO:0000256" key="4">
    <source>
        <dbReference type="ARBA" id="ARBA00022692"/>
    </source>
</evidence>
<evidence type="ECO:0000256" key="12">
    <source>
        <dbReference type="SAM" id="Phobius"/>
    </source>
</evidence>
<feature type="transmembrane region" description="Helical" evidence="12">
    <location>
        <begin position="101"/>
        <end position="126"/>
    </location>
</feature>
<feature type="transmembrane region" description="Helical" evidence="12">
    <location>
        <begin position="146"/>
        <end position="167"/>
    </location>
</feature>
<accession>A0A8J7NVT3</accession>
<dbReference type="Pfam" id="PF00001">
    <property type="entry name" value="7tm_1"/>
    <property type="match status" value="1"/>
</dbReference>
<keyword evidence="5" id="KW-0681">Retinal protein</keyword>
<dbReference type="InterPro" id="IPR027430">
    <property type="entry name" value="Retinal_BS"/>
</dbReference>
<dbReference type="InterPro" id="IPR000276">
    <property type="entry name" value="GPCR_Rhodpsn"/>
</dbReference>
<gene>
    <name evidence="14" type="primary">Rho</name>
    <name evidence="14" type="ORF">GTO95_0008494</name>
</gene>
<feature type="non-terminal residue" evidence="14">
    <location>
        <position position="1"/>
    </location>
</feature>
<evidence type="ECO:0000256" key="10">
    <source>
        <dbReference type="ARBA" id="ARBA00023170"/>
    </source>
</evidence>